<feature type="non-terminal residue" evidence="1">
    <location>
        <position position="1"/>
    </location>
</feature>
<sequence>PQRPQPKIFQVLVKTHKSTVFLALPNETTISAVKEQVLSAFTDDVFKGIHDVPKVSGLDDFVLSREAAERGQGTSSYEVLTNDQMLRDIAGNWVVLYVQFMDNSGRIRPVEVTIPSLADEDD</sequence>
<name>A0ACC0UR00_9AGAM</name>
<feature type="non-terminal residue" evidence="1">
    <location>
        <position position="122"/>
    </location>
</feature>
<dbReference type="EMBL" id="JAGFNK010000002">
    <property type="protein sequence ID" value="KAI9513242.1"/>
    <property type="molecule type" value="Genomic_DNA"/>
</dbReference>
<accession>A0ACC0UR00</accession>
<organism evidence="1 2">
    <name type="scientific">Russula earlei</name>
    <dbReference type="NCBI Taxonomy" id="71964"/>
    <lineage>
        <taxon>Eukaryota</taxon>
        <taxon>Fungi</taxon>
        <taxon>Dikarya</taxon>
        <taxon>Basidiomycota</taxon>
        <taxon>Agaricomycotina</taxon>
        <taxon>Agaricomycetes</taxon>
        <taxon>Russulales</taxon>
        <taxon>Russulaceae</taxon>
        <taxon>Russula</taxon>
    </lineage>
</organism>
<keyword evidence="2" id="KW-1185">Reference proteome</keyword>
<evidence type="ECO:0000313" key="2">
    <source>
        <dbReference type="Proteomes" id="UP001207468"/>
    </source>
</evidence>
<evidence type="ECO:0000313" key="1">
    <source>
        <dbReference type="EMBL" id="KAI9513242.1"/>
    </source>
</evidence>
<proteinExistence type="predicted"/>
<dbReference type="Proteomes" id="UP001207468">
    <property type="component" value="Unassembled WGS sequence"/>
</dbReference>
<protein>
    <submittedName>
        <fullName evidence="1">Uncharacterized protein</fullName>
    </submittedName>
</protein>
<comment type="caution">
    <text evidence="1">The sequence shown here is derived from an EMBL/GenBank/DDBJ whole genome shotgun (WGS) entry which is preliminary data.</text>
</comment>
<gene>
    <name evidence="1" type="ORF">F5148DRAFT_944967</name>
</gene>
<reference evidence="1" key="1">
    <citation type="submission" date="2021-03" db="EMBL/GenBank/DDBJ databases">
        <title>Evolutionary priming and transition to the ectomycorrhizal habit in an iconic lineage of mushroom-forming fungi: is preadaptation a requirement?</title>
        <authorList>
            <consortium name="DOE Joint Genome Institute"/>
            <person name="Looney B.P."/>
            <person name="Miyauchi S."/>
            <person name="Morin E."/>
            <person name="Drula E."/>
            <person name="Courty P.E."/>
            <person name="Chicoki N."/>
            <person name="Fauchery L."/>
            <person name="Kohler A."/>
            <person name="Kuo A."/>
            <person name="LaButti K."/>
            <person name="Pangilinan J."/>
            <person name="Lipzen A."/>
            <person name="Riley R."/>
            <person name="Andreopoulos W."/>
            <person name="He G."/>
            <person name="Johnson J."/>
            <person name="Barry K.W."/>
            <person name="Grigoriev I.V."/>
            <person name="Nagy L."/>
            <person name="Hibbett D."/>
            <person name="Henrissat B."/>
            <person name="Matheny P.B."/>
            <person name="Labbe J."/>
            <person name="Martin A.F."/>
        </authorList>
    </citation>
    <scope>NUCLEOTIDE SEQUENCE</scope>
    <source>
        <strain evidence="1">BPL698</strain>
    </source>
</reference>